<comment type="caution">
    <text evidence="1">The sequence shown here is derived from an EMBL/GenBank/DDBJ whole genome shotgun (WGS) entry which is preliminary data.</text>
</comment>
<accession>A0A2R6B4K0</accession>
<dbReference type="EMBL" id="NEXK01000105">
    <property type="protein sequence ID" value="PSN93512.1"/>
    <property type="molecule type" value="Genomic_DNA"/>
</dbReference>
<dbReference type="InterPro" id="IPR008928">
    <property type="entry name" value="6-hairpin_glycosidase_sf"/>
</dbReference>
<dbReference type="Proteomes" id="UP000240681">
    <property type="component" value="Unassembled WGS sequence"/>
</dbReference>
<dbReference type="GO" id="GO:0005975">
    <property type="term" value="P:carbohydrate metabolic process"/>
    <property type="evidence" value="ECO:0007669"/>
    <property type="project" value="InterPro"/>
</dbReference>
<reference evidence="1 2" key="1">
    <citation type="submission" date="2017-04" db="EMBL/GenBank/DDBJ databases">
        <title>Novel microbial lineages endemic to geothermal iron-oxide mats fill important gaps in the evolutionary history of Archaea.</title>
        <authorList>
            <person name="Jay Z.J."/>
            <person name="Beam J.P."/>
            <person name="Dlakic M."/>
            <person name="Rusch D.B."/>
            <person name="Kozubal M.A."/>
            <person name="Inskeep W.P."/>
        </authorList>
    </citation>
    <scope>NUCLEOTIDE SEQUENCE [LARGE SCALE GENOMIC DNA]</scope>
    <source>
        <strain evidence="1">ECH_B_SAG-C16</strain>
    </source>
</reference>
<sequence length="629" mass="69951">MGKRRGVHQGFYTITSPTSYLTGAVRGGFPPIGQHIRGEMGGYWYPPVKILKGFECSAGSAKVEEGALQGFRYGYTWVTHLFTLAGLTVKRHVSLKGNTLEVHYTSSDYRYPLTVRLYTSRVPSWNTDLKFELTLRSQGDTVHLNWRAGTMNITAHTHPLKGKLVSIGRGQLVYTGIGGVHIELEVSQPPPRVRRLEDEYSTCTSHPRIYGEVYSRAMRNLSSLARADTLGEYFSAGHPEFPWLFGVDTCYVVEQTRFTGFSRLRRGAALTSLLSNRDPRIGLIPHEVTHGGGVYNPGDLEETPFFVKLYLECAFDSGSLQLLEKAYKTCSTLLGFLERYDADGDLVAEGPGIVEREARERGAKIDVACYTALAYGAMAKAAKLLGDPECERWEKAWRTVTREINTGYWSVKTHTYRQLKLGGEYIDTGDWTYIIPFATGIAPPERGRDLSRLAKEPYSGRYGLYLNKNTETPKPSKGGGEPLSMPIGTGLLASSLFKYGYTDDGWRTVDKLISIYGTSGPGYLAEVAPNLGCHTQAWSYSAYASSLIEAALKPSYDGFTNTLIIDPPSEVKVNLWFRGLTFGNNHLDFNLDRTRCLIKVNAGRIKLRKSGGEECFELSEYGILELPVL</sequence>
<dbReference type="Gene3D" id="1.50.10.10">
    <property type="match status" value="1"/>
</dbReference>
<proteinExistence type="predicted"/>
<gene>
    <name evidence="1" type="ORF">B9Q09_05730</name>
</gene>
<organism evidence="1 2">
    <name type="scientific">Candidatus Marsarchaeota G2 archaeon ECH_B_SAG-C16</name>
    <dbReference type="NCBI Taxonomy" id="1978163"/>
    <lineage>
        <taxon>Archaea</taxon>
        <taxon>Candidatus Marsarchaeota</taxon>
        <taxon>Candidatus Marsarchaeota group 2</taxon>
    </lineage>
</organism>
<evidence type="ECO:0000313" key="2">
    <source>
        <dbReference type="Proteomes" id="UP000240681"/>
    </source>
</evidence>
<protein>
    <recommendedName>
        <fullName evidence="3">Alpha-L-rhamnosidase six-hairpin glycosidase domain-containing protein</fullName>
    </recommendedName>
</protein>
<dbReference type="SUPFAM" id="SSF48208">
    <property type="entry name" value="Six-hairpin glycosidases"/>
    <property type="match status" value="1"/>
</dbReference>
<dbReference type="InterPro" id="IPR012341">
    <property type="entry name" value="6hp_glycosidase-like_sf"/>
</dbReference>
<evidence type="ECO:0008006" key="3">
    <source>
        <dbReference type="Google" id="ProtNLM"/>
    </source>
</evidence>
<name>A0A2R6B4K0_9ARCH</name>
<evidence type="ECO:0000313" key="1">
    <source>
        <dbReference type="EMBL" id="PSN93512.1"/>
    </source>
</evidence>
<dbReference type="AlphaFoldDB" id="A0A2R6B4K0"/>